<dbReference type="EMBL" id="CP046455">
    <property type="protein sequence ID" value="QGU08432.1"/>
    <property type="molecule type" value="Genomic_DNA"/>
</dbReference>
<organism evidence="3 4">
    <name type="scientific">Corynebacterium occultum</name>
    <dbReference type="NCBI Taxonomy" id="2675219"/>
    <lineage>
        <taxon>Bacteria</taxon>
        <taxon>Bacillati</taxon>
        <taxon>Actinomycetota</taxon>
        <taxon>Actinomycetes</taxon>
        <taxon>Mycobacteriales</taxon>
        <taxon>Corynebacteriaceae</taxon>
        <taxon>Corynebacterium</taxon>
    </lineage>
</organism>
<dbReference type="CDD" id="cd03416">
    <property type="entry name" value="CbiX_SirB_N"/>
    <property type="match status" value="1"/>
</dbReference>
<accession>A0A6B8VS76</accession>
<dbReference type="GO" id="GO:0046872">
    <property type="term" value="F:metal ion binding"/>
    <property type="evidence" value="ECO:0007669"/>
    <property type="project" value="UniProtKB-KW"/>
</dbReference>
<dbReference type="InterPro" id="IPR002762">
    <property type="entry name" value="CbiX-like"/>
</dbReference>
<dbReference type="InterPro" id="IPR050963">
    <property type="entry name" value="Sirohydro_Cobaltochel/CbiX"/>
</dbReference>
<evidence type="ECO:0000313" key="3">
    <source>
        <dbReference type="EMBL" id="QGU08432.1"/>
    </source>
</evidence>
<evidence type="ECO:0000256" key="1">
    <source>
        <dbReference type="ARBA" id="ARBA00022723"/>
    </source>
</evidence>
<dbReference type="PANTHER" id="PTHR33542:SF5">
    <property type="entry name" value="FERROCHELATASE CHE1"/>
    <property type="match status" value="1"/>
</dbReference>
<proteinExistence type="predicted"/>
<evidence type="ECO:0000313" key="4">
    <source>
        <dbReference type="Proteomes" id="UP000424462"/>
    </source>
</evidence>
<keyword evidence="4" id="KW-1185">Reference proteome</keyword>
<dbReference type="RefSeq" id="WP_156231976.1">
    <property type="nucleotide sequence ID" value="NZ_CP046455.1"/>
</dbReference>
<dbReference type="Gene3D" id="3.40.50.1400">
    <property type="match status" value="2"/>
</dbReference>
<gene>
    <name evidence="3" type="ORF">COCCU_12660</name>
</gene>
<dbReference type="AlphaFoldDB" id="A0A6B8VS76"/>
<reference evidence="3 4" key="1">
    <citation type="submission" date="2019-11" db="EMBL/GenBank/DDBJ databases">
        <title>Complete genome sequence of Corynebacterium kalinowskii 1959, a novel Corynebacterium species isolated from soil of a small paddock in Vilsendorf, Germany.</title>
        <authorList>
            <person name="Schaffert L."/>
            <person name="Ruwe M."/>
            <person name="Milse J."/>
            <person name="Hanuschka K."/>
            <person name="Ortseifen V."/>
            <person name="Droste J."/>
            <person name="Brandt D."/>
            <person name="Schlueter L."/>
            <person name="Kutter Y."/>
            <person name="Vinke S."/>
            <person name="Viehoefer P."/>
            <person name="Jacob L."/>
            <person name="Luebke N.-C."/>
            <person name="Schulte-Berndt E."/>
            <person name="Hain C."/>
            <person name="Linder M."/>
            <person name="Schmidt P."/>
            <person name="Wollenschlaeger L."/>
            <person name="Luttermann T."/>
            <person name="Thieme E."/>
            <person name="Hassa J."/>
            <person name="Haak M."/>
            <person name="Wittchen M."/>
            <person name="Mentz A."/>
            <person name="Persicke M."/>
            <person name="Busche T."/>
            <person name="Ruckert C."/>
        </authorList>
    </citation>
    <scope>NUCLEOTIDE SEQUENCE [LARGE SCALE GENOMIC DNA]</scope>
    <source>
        <strain evidence="3 4">2039</strain>
    </source>
</reference>
<protein>
    <submittedName>
        <fullName evidence="3">Sirohydrochlorin cobaltochelatase</fullName>
    </submittedName>
</protein>
<keyword evidence="2" id="KW-0456">Lyase</keyword>
<dbReference type="PANTHER" id="PTHR33542">
    <property type="entry name" value="SIROHYDROCHLORIN FERROCHELATASE, CHLOROPLASTIC"/>
    <property type="match status" value="1"/>
</dbReference>
<dbReference type="KEGG" id="cok:COCCU_12660"/>
<name>A0A6B8VS76_9CORY</name>
<sequence>MTALITLSHGSRHQSAEPVVRKLTEAAGSLLGVPTMAAHLDFTAPDLPTAAIQLAAVGETEAVVVPLLFTRAFHARLDVPMVFAEALASSGLQLHLARGLDTGPEVAEVLAAKVQAEAPAGSHVVLYSVGSSNMAANQDVVDLAQDVGRRTGHSIEVLPATGGPGRGGAGLIEISLQHRSVHLLPLFVAEGLLLEKVSTQLEKISLATGATLTASAPLGVDLAGVVVKRYQQAQDTLATSL</sequence>
<dbReference type="SUPFAM" id="SSF53800">
    <property type="entry name" value="Chelatase"/>
    <property type="match status" value="1"/>
</dbReference>
<keyword evidence="1" id="KW-0479">Metal-binding</keyword>
<dbReference type="Pfam" id="PF01903">
    <property type="entry name" value="CbiX"/>
    <property type="match status" value="1"/>
</dbReference>
<dbReference type="GO" id="GO:0016829">
    <property type="term" value="F:lyase activity"/>
    <property type="evidence" value="ECO:0007669"/>
    <property type="project" value="UniProtKB-KW"/>
</dbReference>
<dbReference type="Proteomes" id="UP000424462">
    <property type="component" value="Chromosome"/>
</dbReference>
<evidence type="ECO:0000256" key="2">
    <source>
        <dbReference type="ARBA" id="ARBA00023239"/>
    </source>
</evidence>